<gene>
    <name evidence="2" type="ORF">GCM10022242_09680</name>
</gene>
<organism evidence="2 3">
    <name type="scientific">Nocardioides panacisoli</name>
    <dbReference type="NCBI Taxonomy" id="627624"/>
    <lineage>
        <taxon>Bacteria</taxon>
        <taxon>Bacillati</taxon>
        <taxon>Actinomycetota</taxon>
        <taxon>Actinomycetes</taxon>
        <taxon>Propionibacteriales</taxon>
        <taxon>Nocardioidaceae</taxon>
        <taxon>Nocardioides</taxon>
    </lineage>
</organism>
<dbReference type="InterPro" id="IPR029068">
    <property type="entry name" value="Glyas_Bleomycin-R_OHBP_Dase"/>
</dbReference>
<dbReference type="Proteomes" id="UP001501821">
    <property type="component" value="Unassembled WGS sequence"/>
</dbReference>
<dbReference type="InterPro" id="IPR041581">
    <property type="entry name" value="Glyoxalase_6"/>
</dbReference>
<evidence type="ECO:0000313" key="3">
    <source>
        <dbReference type="Proteomes" id="UP001501821"/>
    </source>
</evidence>
<evidence type="ECO:0000313" key="2">
    <source>
        <dbReference type="EMBL" id="GAA3808902.1"/>
    </source>
</evidence>
<protein>
    <submittedName>
        <fullName evidence="2">VOC family protein</fullName>
    </submittedName>
</protein>
<dbReference type="Gene3D" id="3.10.180.10">
    <property type="entry name" value="2,3-Dihydroxybiphenyl 1,2-Dioxygenase, domain 1"/>
    <property type="match status" value="2"/>
</dbReference>
<keyword evidence="3" id="KW-1185">Reference proteome</keyword>
<dbReference type="PANTHER" id="PTHR35908">
    <property type="entry name" value="HYPOTHETICAL FUSION PROTEIN"/>
    <property type="match status" value="1"/>
</dbReference>
<evidence type="ECO:0000259" key="1">
    <source>
        <dbReference type="Pfam" id="PF18029"/>
    </source>
</evidence>
<dbReference type="PANTHER" id="PTHR35908:SF1">
    <property type="entry name" value="CONSERVED PROTEIN"/>
    <property type="match status" value="1"/>
</dbReference>
<name>A0ABP7I3Q2_9ACTN</name>
<proteinExistence type="predicted"/>
<feature type="domain" description="Glyoxalase-like" evidence="1">
    <location>
        <begin position="8"/>
        <end position="116"/>
    </location>
</feature>
<reference evidence="3" key="1">
    <citation type="journal article" date="2019" name="Int. J. Syst. Evol. Microbiol.">
        <title>The Global Catalogue of Microorganisms (GCM) 10K type strain sequencing project: providing services to taxonomists for standard genome sequencing and annotation.</title>
        <authorList>
            <consortium name="The Broad Institute Genomics Platform"/>
            <consortium name="The Broad Institute Genome Sequencing Center for Infectious Disease"/>
            <person name="Wu L."/>
            <person name="Ma J."/>
        </authorList>
    </citation>
    <scope>NUCLEOTIDE SEQUENCE [LARGE SCALE GENOMIC DNA]</scope>
    <source>
        <strain evidence="3">JCM 16953</strain>
    </source>
</reference>
<dbReference type="Pfam" id="PF18029">
    <property type="entry name" value="Glyoxalase_6"/>
    <property type="match status" value="2"/>
</dbReference>
<dbReference type="RefSeq" id="WP_344772849.1">
    <property type="nucleotide sequence ID" value="NZ_BAABAH010000002.1"/>
</dbReference>
<comment type="caution">
    <text evidence="2">The sequence shown here is derived from an EMBL/GenBank/DDBJ whole genome shotgun (WGS) entry which is preliminary data.</text>
</comment>
<sequence length="238" mass="25098">MTADLHALTFAAHDPTGLARFWGGLLGWEQSTDRGGSVAITPPTGAGCALRFVPSDLPKTRPNQIHLDLTSESPEAQLATVERALRLGGRPLDIGQGPEEEHVVMADPEGNELCVIEAGNRFLADCGTIGAINCDGSQAVGYFWSKALDWPLVWDQDEETAIQSPRGGSKIAWGGPPFAAKTGPARLHLDLVANGDLSVEVDRLLSLGARPAGVAPCAAEWVPLEDPDGNEFCVSPTA</sequence>
<accession>A0ABP7I3Q2</accession>
<dbReference type="EMBL" id="BAABAH010000002">
    <property type="protein sequence ID" value="GAA3808902.1"/>
    <property type="molecule type" value="Genomic_DNA"/>
</dbReference>
<feature type="domain" description="Glyoxalase-like" evidence="1">
    <location>
        <begin position="132"/>
        <end position="234"/>
    </location>
</feature>
<dbReference type="SUPFAM" id="SSF54593">
    <property type="entry name" value="Glyoxalase/Bleomycin resistance protein/Dihydroxybiphenyl dioxygenase"/>
    <property type="match status" value="2"/>
</dbReference>